<evidence type="ECO:0000313" key="2">
    <source>
        <dbReference type="Proteomes" id="UP000005239"/>
    </source>
</evidence>
<organism evidence="1 2">
    <name type="scientific">Pristionchus pacificus</name>
    <name type="common">Parasitic nematode worm</name>
    <dbReference type="NCBI Taxonomy" id="54126"/>
    <lineage>
        <taxon>Eukaryota</taxon>
        <taxon>Metazoa</taxon>
        <taxon>Ecdysozoa</taxon>
        <taxon>Nematoda</taxon>
        <taxon>Chromadorea</taxon>
        <taxon>Rhabditida</taxon>
        <taxon>Rhabditina</taxon>
        <taxon>Diplogasteromorpha</taxon>
        <taxon>Diplogasteroidea</taxon>
        <taxon>Neodiplogasteridae</taxon>
        <taxon>Pristionchus</taxon>
    </lineage>
</organism>
<accession>A0A2A6D2W7</accession>
<protein>
    <submittedName>
        <fullName evidence="1">Uncharacterized protein</fullName>
    </submittedName>
</protein>
<dbReference type="AlphaFoldDB" id="A0A2A6D2W7"/>
<gene>
    <name evidence="1" type="primary">WBGene00101544</name>
</gene>
<sequence>MIACGSVGTAAISSTSIKCKDDFQVIIVDTDPATGMANAAYVVYETVCMNGVWYSKDSAAGTPQILDPTNTLRAPVRVACAFFK</sequence>
<accession>A0A8R1UC44</accession>
<proteinExistence type="predicted"/>
<evidence type="ECO:0000313" key="1">
    <source>
        <dbReference type="EnsemblMetazoa" id="PPA11990.1"/>
    </source>
</evidence>
<dbReference type="EnsemblMetazoa" id="PPA11990.1">
    <property type="protein sequence ID" value="PPA11990.1"/>
    <property type="gene ID" value="WBGene00101544"/>
</dbReference>
<reference evidence="1" key="2">
    <citation type="submission" date="2022-06" db="UniProtKB">
        <authorList>
            <consortium name="EnsemblMetazoa"/>
        </authorList>
    </citation>
    <scope>IDENTIFICATION</scope>
    <source>
        <strain evidence="1">PS312</strain>
    </source>
</reference>
<dbReference type="Proteomes" id="UP000005239">
    <property type="component" value="Unassembled WGS sequence"/>
</dbReference>
<name>A0A2A6D2W7_PRIPA</name>
<keyword evidence="2" id="KW-1185">Reference proteome</keyword>
<reference evidence="2" key="1">
    <citation type="journal article" date="2008" name="Nat. Genet.">
        <title>The Pristionchus pacificus genome provides a unique perspective on nematode lifestyle and parasitism.</title>
        <authorList>
            <person name="Dieterich C."/>
            <person name="Clifton S.W."/>
            <person name="Schuster L.N."/>
            <person name="Chinwalla A."/>
            <person name="Delehaunty K."/>
            <person name="Dinkelacker I."/>
            <person name="Fulton L."/>
            <person name="Fulton R."/>
            <person name="Godfrey J."/>
            <person name="Minx P."/>
            <person name="Mitreva M."/>
            <person name="Roeseler W."/>
            <person name="Tian H."/>
            <person name="Witte H."/>
            <person name="Yang S.P."/>
            <person name="Wilson R.K."/>
            <person name="Sommer R.J."/>
        </authorList>
    </citation>
    <scope>NUCLEOTIDE SEQUENCE [LARGE SCALE GENOMIC DNA]</scope>
    <source>
        <strain evidence="2">PS312</strain>
    </source>
</reference>